<feature type="domain" description="Aspartate/glutamate/uridylate kinase" evidence="8">
    <location>
        <begin position="10"/>
        <end position="274"/>
    </location>
</feature>
<evidence type="ECO:0000256" key="4">
    <source>
        <dbReference type="ARBA" id="ARBA00022777"/>
    </source>
</evidence>
<dbReference type="PANTHER" id="PTHR21499">
    <property type="entry name" value="ASPARTATE KINASE"/>
    <property type="match status" value="1"/>
</dbReference>
<gene>
    <name evidence="9" type="ORF">EYH13_04485</name>
</gene>
<dbReference type="NCBIfam" id="TIGR02078">
    <property type="entry name" value="AspKin_pair"/>
    <property type="match status" value="1"/>
</dbReference>
<sequence>MIYKLSVKPRVVVKFGGSSVRDSFGKALELVEKLHDGNEVVVVLSALKGVTDSLLHLANSKDERIIQKIAEKHERVIEKLGLDSEYVENLLLELRQILRKEKSFPNKKAFIDHVLSFGERLSVELFTEALRNQGIESIPVDAFHVIRTDNTFGNANVDFRETAKRVKALEDLLKEGKVPVVTGFLGGYKSFRTTLGRGGSDYTASILGSLLNAKTVLIMSDVEGIYTADPRVVRKAKLIPFVSYEEALIASKLGMKALHERTIKPVKDRTPIIIGRTSDWKLGTLVSNIKSRVPIITYKIIDENFARIGVVGIDKVDGKVCNKGKNWVCFLVRREELENSLNALHEVIFDEGFSSSDDSELWTRI</sequence>
<dbReference type="AlphaFoldDB" id="A0A832ZB96"/>
<dbReference type="CDD" id="cd04234">
    <property type="entry name" value="AAK_AK"/>
    <property type="match status" value="1"/>
</dbReference>
<dbReference type="GO" id="GO:0009088">
    <property type="term" value="P:threonine biosynthetic process"/>
    <property type="evidence" value="ECO:0007669"/>
    <property type="project" value="UniProtKB-UniPathway"/>
</dbReference>
<evidence type="ECO:0000256" key="2">
    <source>
        <dbReference type="ARBA" id="ARBA00022679"/>
    </source>
</evidence>
<dbReference type="UniPathway" id="UPA00034">
    <property type="reaction ID" value="UER00015"/>
</dbReference>
<dbReference type="Proteomes" id="UP000649326">
    <property type="component" value="Unassembled WGS sequence"/>
</dbReference>
<name>A0A832ZB96_9EURY</name>
<evidence type="ECO:0000256" key="7">
    <source>
        <dbReference type="RuleBase" id="RU004249"/>
    </source>
</evidence>
<keyword evidence="5" id="KW-0067">ATP-binding</keyword>
<dbReference type="SUPFAM" id="SSF53633">
    <property type="entry name" value="Carbamate kinase-like"/>
    <property type="match status" value="1"/>
</dbReference>
<dbReference type="InterPro" id="IPR011819">
    <property type="entry name" value="AspKin_pair"/>
</dbReference>
<evidence type="ECO:0000259" key="8">
    <source>
        <dbReference type="Pfam" id="PF00696"/>
    </source>
</evidence>
<comment type="caution">
    <text evidence="9">The sequence shown here is derived from an EMBL/GenBank/DDBJ whole genome shotgun (WGS) entry which is preliminary data.</text>
</comment>
<dbReference type="InterPro" id="IPR001341">
    <property type="entry name" value="Asp_kinase"/>
</dbReference>
<keyword evidence="3" id="KW-0547">Nucleotide-binding</keyword>
<dbReference type="GO" id="GO:0009089">
    <property type="term" value="P:lysine biosynthetic process via diaminopimelate"/>
    <property type="evidence" value="ECO:0007669"/>
    <property type="project" value="UniProtKB-UniPathway"/>
</dbReference>
<dbReference type="EC" id="2.7.2.4" evidence="6"/>
<dbReference type="InterPro" id="IPR001048">
    <property type="entry name" value="Asp/Glu/Uridylate_kinase"/>
</dbReference>
<keyword evidence="4 6" id="KW-0418">Kinase</keyword>
<evidence type="ECO:0000256" key="1">
    <source>
        <dbReference type="ARBA" id="ARBA00010122"/>
    </source>
</evidence>
<dbReference type="NCBIfam" id="NF006234">
    <property type="entry name" value="PRK08373.1"/>
    <property type="match status" value="1"/>
</dbReference>
<evidence type="ECO:0000256" key="6">
    <source>
        <dbReference type="RuleBase" id="RU003448"/>
    </source>
</evidence>
<proteinExistence type="inferred from homology"/>
<comment type="pathway">
    <text evidence="7">Amino-acid biosynthesis; L-methionine biosynthesis via de novo pathway; L-homoserine from L-aspartate: step 1/3.</text>
</comment>
<protein>
    <recommendedName>
        <fullName evidence="6">Aspartokinase</fullName>
        <ecNumber evidence="6">2.7.2.4</ecNumber>
    </recommendedName>
</protein>
<evidence type="ECO:0000313" key="9">
    <source>
        <dbReference type="EMBL" id="HIP75377.1"/>
    </source>
</evidence>
<dbReference type="InterPro" id="IPR018042">
    <property type="entry name" value="Aspartate_kinase_CS"/>
</dbReference>
<comment type="pathway">
    <text evidence="7">Amino-acid biosynthesis; L-lysine biosynthesis via DAP pathway; (S)-tetrahydrodipicolinate from L-aspartate: step 1/4.</text>
</comment>
<dbReference type="GO" id="GO:0005829">
    <property type="term" value="C:cytosol"/>
    <property type="evidence" value="ECO:0007669"/>
    <property type="project" value="TreeGrafter"/>
</dbReference>
<keyword evidence="7" id="KW-0028">Amino-acid biosynthesis</keyword>
<dbReference type="GO" id="GO:0009090">
    <property type="term" value="P:homoserine biosynthetic process"/>
    <property type="evidence" value="ECO:0007669"/>
    <property type="project" value="TreeGrafter"/>
</dbReference>
<dbReference type="PANTHER" id="PTHR21499:SF70">
    <property type="entry name" value="ASPARTOKINASE"/>
    <property type="match status" value="1"/>
</dbReference>
<comment type="similarity">
    <text evidence="1 6">Belongs to the aspartokinase family.</text>
</comment>
<dbReference type="Gene3D" id="3.40.1160.10">
    <property type="entry name" value="Acetylglutamate kinase-like"/>
    <property type="match status" value="1"/>
</dbReference>
<dbReference type="UniPathway" id="UPA00050">
    <property type="reaction ID" value="UER00461"/>
</dbReference>
<dbReference type="GO" id="GO:0005524">
    <property type="term" value="F:ATP binding"/>
    <property type="evidence" value="ECO:0007669"/>
    <property type="project" value="UniProtKB-KW"/>
</dbReference>
<keyword evidence="2 6" id="KW-0808">Transferase</keyword>
<dbReference type="InterPro" id="IPR036393">
    <property type="entry name" value="AceGlu_kinase-like_sf"/>
</dbReference>
<evidence type="ECO:0000313" key="10">
    <source>
        <dbReference type="Proteomes" id="UP000649326"/>
    </source>
</evidence>
<dbReference type="NCBIfam" id="TIGR00657">
    <property type="entry name" value="asp_kinases"/>
    <property type="match status" value="1"/>
</dbReference>
<comment type="pathway">
    <text evidence="7">Amino-acid biosynthesis; L-threonine biosynthesis; L-threonine from L-aspartate: step 1/5.</text>
</comment>
<accession>A0A832ZB96</accession>
<evidence type="ECO:0000256" key="3">
    <source>
        <dbReference type="ARBA" id="ARBA00022741"/>
    </source>
</evidence>
<organism evidence="9 10">
    <name type="scientific">Thermococcus paralvinellae</name>
    <dbReference type="NCBI Taxonomy" id="582419"/>
    <lineage>
        <taxon>Archaea</taxon>
        <taxon>Methanobacteriati</taxon>
        <taxon>Methanobacteriota</taxon>
        <taxon>Thermococci</taxon>
        <taxon>Thermococcales</taxon>
        <taxon>Thermococcaceae</taxon>
        <taxon>Thermococcus</taxon>
    </lineage>
</organism>
<evidence type="ECO:0000256" key="5">
    <source>
        <dbReference type="ARBA" id="ARBA00022840"/>
    </source>
</evidence>
<dbReference type="GO" id="GO:0004072">
    <property type="term" value="F:aspartate kinase activity"/>
    <property type="evidence" value="ECO:0007669"/>
    <property type="project" value="UniProtKB-EC"/>
</dbReference>
<dbReference type="Pfam" id="PF00696">
    <property type="entry name" value="AA_kinase"/>
    <property type="match status" value="1"/>
</dbReference>
<reference evidence="9" key="1">
    <citation type="journal article" date="2020" name="ISME J.">
        <title>Gammaproteobacteria mediating utilization of methyl-, sulfur- and petroleum organic compounds in deep ocean hydrothermal plumes.</title>
        <authorList>
            <person name="Zhou Z."/>
            <person name="Liu Y."/>
            <person name="Pan J."/>
            <person name="Cron B.R."/>
            <person name="Toner B.M."/>
            <person name="Anantharaman K."/>
            <person name="Breier J.A."/>
            <person name="Dick G.J."/>
            <person name="Li M."/>
        </authorList>
    </citation>
    <scope>NUCLEOTIDE SEQUENCE</scope>
    <source>
        <strain evidence="9">SZUA-1451</strain>
    </source>
</reference>
<dbReference type="UniPathway" id="UPA00051">
    <property type="reaction ID" value="UER00462"/>
</dbReference>
<dbReference type="EMBL" id="DQUG01000179">
    <property type="protein sequence ID" value="HIP75377.1"/>
    <property type="molecule type" value="Genomic_DNA"/>
</dbReference>
<comment type="catalytic activity">
    <reaction evidence="6">
        <text>L-aspartate + ATP = 4-phospho-L-aspartate + ADP</text>
        <dbReference type="Rhea" id="RHEA:23776"/>
        <dbReference type="ChEBI" id="CHEBI:29991"/>
        <dbReference type="ChEBI" id="CHEBI:30616"/>
        <dbReference type="ChEBI" id="CHEBI:57535"/>
        <dbReference type="ChEBI" id="CHEBI:456216"/>
        <dbReference type="EC" id="2.7.2.4"/>
    </reaction>
</comment>
<dbReference type="PROSITE" id="PS00324">
    <property type="entry name" value="ASPARTOKINASE"/>
    <property type="match status" value="1"/>
</dbReference>